<evidence type="ECO:0000256" key="1">
    <source>
        <dbReference type="SAM" id="Phobius"/>
    </source>
</evidence>
<feature type="transmembrane region" description="Helical" evidence="1">
    <location>
        <begin position="68"/>
        <end position="88"/>
    </location>
</feature>
<name>A0A0S2W8E3_9FIRM</name>
<evidence type="ECO:0000313" key="3">
    <source>
        <dbReference type="EMBL" id="PVY48304.1"/>
    </source>
</evidence>
<dbReference type="EMBL" id="CP011307">
    <property type="protein sequence ID" value="ALP95620.1"/>
    <property type="molecule type" value="Genomic_DNA"/>
</dbReference>
<gene>
    <name evidence="3" type="ORF">C7373_10751</name>
    <name evidence="2" type="ORF">IB211_03230c</name>
</gene>
<reference evidence="2 4" key="1">
    <citation type="journal article" date="2015" name="Nat. Commun.">
        <title>Production of butyrate from lysine and the Amadori product fructoselysine by a human gut commensal.</title>
        <authorList>
            <person name="Bui T.P."/>
            <person name="Ritari J."/>
            <person name="Boeren S."/>
            <person name="de Waard P."/>
            <person name="Plugge C.M."/>
            <person name="de Vos W.M."/>
        </authorList>
    </citation>
    <scope>NUCLEOTIDE SEQUENCE [LARGE SCALE GENOMIC DNA]</scope>
    <source>
        <strain evidence="2 4">AF211</strain>
    </source>
</reference>
<dbReference type="GeneID" id="93230587"/>
<dbReference type="InterPro" id="IPR010001">
    <property type="entry name" value="BofA"/>
</dbReference>
<keyword evidence="1" id="KW-0472">Membrane</keyword>
<dbReference type="STRING" id="1297617.IB211_03230c"/>
<evidence type="ECO:0000313" key="2">
    <source>
        <dbReference type="EMBL" id="ALP95620.1"/>
    </source>
</evidence>
<dbReference type="EMBL" id="QEKK01000007">
    <property type="protein sequence ID" value="PVY48304.1"/>
    <property type="molecule type" value="Genomic_DNA"/>
</dbReference>
<evidence type="ECO:0000313" key="4">
    <source>
        <dbReference type="Proteomes" id="UP000064844"/>
    </source>
</evidence>
<dbReference type="Proteomes" id="UP000064844">
    <property type="component" value="Chromosome"/>
</dbReference>
<accession>A0A0S2W8E3</accession>
<keyword evidence="4" id="KW-1185">Reference proteome</keyword>
<dbReference type="AlphaFoldDB" id="A0A0S2W8E3"/>
<sequence length="90" mass="9421">MEGFLTDTLPWLLVGLVAVAALLLLRQPIQYLTRLCLRTLCSLAALAALSPLGPLIGVGLGVNLANALVMGLLGVPGFGLLLMLNWALAR</sequence>
<dbReference type="RefSeq" id="WP_242848514.1">
    <property type="nucleotide sequence ID" value="NZ_CAMREZ010000008.1"/>
</dbReference>
<evidence type="ECO:0000313" key="5">
    <source>
        <dbReference type="Proteomes" id="UP000245778"/>
    </source>
</evidence>
<dbReference type="Pfam" id="PF07441">
    <property type="entry name" value="BofA"/>
    <property type="match status" value="1"/>
</dbReference>
<dbReference type="eggNOG" id="ENOG5033CVQ">
    <property type="taxonomic scope" value="Bacteria"/>
</dbReference>
<proteinExistence type="predicted"/>
<dbReference type="KEGG" id="ibu:IB211_03230c"/>
<organism evidence="2 4">
    <name type="scientific">Intestinimonas butyriciproducens</name>
    <dbReference type="NCBI Taxonomy" id="1297617"/>
    <lineage>
        <taxon>Bacteria</taxon>
        <taxon>Bacillati</taxon>
        <taxon>Bacillota</taxon>
        <taxon>Clostridia</taxon>
        <taxon>Eubacteriales</taxon>
        <taxon>Intestinimonas</taxon>
    </lineage>
</organism>
<protein>
    <submittedName>
        <fullName evidence="3">Inhibitor of the pro-sigma K processing machinery</fullName>
    </submittedName>
</protein>
<keyword evidence="1" id="KW-0812">Transmembrane</keyword>
<dbReference type="Proteomes" id="UP000245778">
    <property type="component" value="Unassembled WGS sequence"/>
</dbReference>
<feature type="transmembrane region" description="Helical" evidence="1">
    <location>
        <begin position="37"/>
        <end position="62"/>
    </location>
</feature>
<reference evidence="3 5" key="3">
    <citation type="submission" date="2018-04" db="EMBL/GenBank/DDBJ databases">
        <title>Genomic Encyclopedia of Type Strains, Phase IV (KMG-IV): sequencing the most valuable type-strain genomes for metagenomic binning, comparative biology and taxonomic classification.</title>
        <authorList>
            <person name="Goeker M."/>
        </authorList>
    </citation>
    <scope>NUCLEOTIDE SEQUENCE [LARGE SCALE GENOMIC DNA]</scope>
    <source>
        <strain evidence="3 5">DSM 26588</strain>
    </source>
</reference>
<reference evidence="4" key="2">
    <citation type="submission" date="2015-04" db="EMBL/GenBank/DDBJ databases">
        <title>A butyrogenic pathway from the amino acid lysine in a human gut commensal.</title>
        <authorList>
            <person name="de Vos W.M."/>
            <person name="Bui N.T.P."/>
            <person name="Plugge C.M."/>
            <person name="Ritari J."/>
        </authorList>
    </citation>
    <scope>NUCLEOTIDE SEQUENCE [LARGE SCALE GENOMIC DNA]</scope>
    <source>
        <strain evidence="4">AF211</strain>
    </source>
</reference>
<keyword evidence="1" id="KW-1133">Transmembrane helix</keyword>
<feature type="transmembrane region" description="Helical" evidence="1">
    <location>
        <begin position="6"/>
        <end position="25"/>
    </location>
</feature>